<evidence type="ECO:0000256" key="1">
    <source>
        <dbReference type="SAM" id="MobiDB-lite"/>
    </source>
</evidence>
<dbReference type="SUPFAM" id="SSF51182">
    <property type="entry name" value="RmlC-like cupins"/>
    <property type="match status" value="1"/>
</dbReference>
<dbReference type="InterPro" id="IPR011051">
    <property type="entry name" value="RmlC_Cupin_sf"/>
</dbReference>
<dbReference type="Gene3D" id="2.60.120.10">
    <property type="entry name" value="Jelly Rolls"/>
    <property type="match status" value="1"/>
</dbReference>
<evidence type="ECO:0008006" key="4">
    <source>
        <dbReference type="Google" id="ProtNLM"/>
    </source>
</evidence>
<comment type="caution">
    <text evidence="2">The sequence shown here is derived from an EMBL/GenBank/DDBJ whole genome shotgun (WGS) entry which is preliminary data.</text>
</comment>
<feature type="region of interest" description="Disordered" evidence="1">
    <location>
        <begin position="135"/>
        <end position="174"/>
    </location>
</feature>
<name>A0ABP8DWF5_9ACTN</name>
<dbReference type="RefSeq" id="WP_345144752.1">
    <property type="nucleotide sequence ID" value="NZ_BAABAT010000118.1"/>
</dbReference>
<reference evidence="3" key="1">
    <citation type="journal article" date="2019" name="Int. J. Syst. Evol. Microbiol.">
        <title>The Global Catalogue of Microorganisms (GCM) 10K type strain sequencing project: providing services to taxonomists for standard genome sequencing and annotation.</title>
        <authorList>
            <consortium name="The Broad Institute Genomics Platform"/>
            <consortium name="The Broad Institute Genome Sequencing Center for Infectious Disease"/>
            <person name="Wu L."/>
            <person name="Ma J."/>
        </authorList>
    </citation>
    <scope>NUCLEOTIDE SEQUENCE [LARGE SCALE GENOMIC DNA]</scope>
    <source>
        <strain evidence="3">JCM 17441</strain>
    </source>
</reference>
<dbReference type="Proteomes" id="UP001500620">
    <property type="component" value="Unassembled WGS sequence"/>
</dbReference>
<organism evidence="2 3">
    <name type="scientific">Dactylosporangium darangshiense</name>
    <dbReference type="NCBI Taxonomy" id="579108"/>
    <lineage>
        <taxon>Bacteria</taxon>
        <taxon>Bacillati</taxon>
        <taxon>Actinomycetota</taxon>
        <taxon>Actinomycetes</taxon>
        <taxon>Micromonosporales</taxon>
        <taxon>Micromonosporaceae</taxon>
        <taxon>Dactylosporangium</taxon>
    </lineage>
</organism>
<keyword evidence="3" id="KW-1185">Reference proteome</keyword>
<feature type="region of interest" description="Disordered" evidence="1">
    <location>
        <begin position="44"/>
        <end position="79"/>
    </location>
</feature>
<sequence length="174" mass="19121">MPGNDPTSTEPKRKSTAWQTALTMLQEAEPPFIPTGAHAMTVVIEYPPGDPGTPPHRHSGPAFVSAGRRDADGGRRQPERVVRAGEAFWEPGGDVIHYQDGNNRDDIPLRFTVTMLCEPGKPMLTLVGDEELAQRKDRRALARPDHADRAPADNGRADNGRARPTSIEITQEER</sequence>
<evidence type="ECO:0000313" key="2">
    <source>
        <dbReference type="EMBL" id="GAA4264244.1"/>
    </source>
</evidence>
<dbReference type="PANTHER" id="PTHR38599">
    <property type="entry name" value="CUPIN DOMAIN PROTEIN (AFU_ORTHOLOGUE AFUA_3G13620)"/>
    <property type="match status" value="1"/>
</dbReference>
<gene>
    <name evidence="2" type="ORF">GCM10022255_116080</name>
</gene>
<dbReference type="InterPro" id="IPR014710">
    <property type="entry name" value="RmlC-like_jellyroll"/>
</dbReference>
<evidence type="ECO:0000313" key="3">
    <source>
        <dbReference type="Proteomes" id="UP001500620"/>
    </source>
</evidence>
<accession>A0ABP8DWF5</accession>
<dbReference type="PANTHER" id="PTHR38599:SF1">
    <property type="entry name" value="CUPIN DOMAIN PROTEIN (AFU_ORTHOLOGUE AFUA_3G13620)"/>
    <property type="match status" value="1"/>
</dbReference>
<proteinExistence type="predicted"/>
<protein>
    <recommendedName>
        <fullName evidence="4">Cupin</fullName>
    </recommendedName>
</protein>
<feature type="compositionally biased region" description="Basic and acidic residues" evidence="1">
    <location>
        <begin position="67"/>
        <end position="79"/>
    </location>
</feature>
<feature type="compositionally biased region" description="Basic and acidic residues" evidence="1">
    <location>
        <begin position="135"/>
        <end position="161"/>
    </location>
</feature>
<dbReference type="EMBL" id="BAABAT010000118">
    <property type="protein sequence ID" value="GAA4264244.1"/>
    <property type="molecule type" value="Genomic_DNA"/>
</dbReference>